<dbReference type="PATRIC" id="fig|362787.3.peg.229"/>
<dbReference type="AlphaFoldDB" id="A0A0C1H9M2"/>
<comment type="subcellular location">
    <subcellularLocation>
        <location evidence="1">Cell membrane</location>
        <topology evidence="1">Multi-pass membrane protein</topology>
    </subcellularLocation>
</comment>
<accession>A0A0C1H9M2</accession>
<evidence type="ECO:0000256" key="6">
    <source>
        <dbReference type="ARBA" id="ARBA00023136"/>
    </source>
</evidence>
<feature type="transmembrane region" description="Helical" evidence="7">
    <location>
        <begin position="20"/>
        <end position="42"/>
    </location>
</feature>
<keyword evidence="3" id="KW-1003">Cell membrane</keyword>
<feature type="transmembrane region" description="Helical" evidence="7">
    <location>
        <begin position="90"/>
        <end position="114"/>
    </location>
</feature>
<keyword evidence="5 7" id="KW-1133">Transmembrane helix</keyword>
<proteinExistence type="inferred from homology"/>
<organism evidence="8 9">
    <name type="scientific">Candidatus Protochlamydia amoebophila</name>
    <dbReference type="NCBI Taxonomy" id="362787"/>
    <lineage>
        <taxon>Bacteria</taxon>
        <taxon>Pseudomonadati</taxon>
        <taxon>Chlamydiota</taxon>
        <taxon>Chlamydiia</taxon>
        <taxon>Parachlamydiales</taxon>
        <taxon>Parachlamydiaceae</taxon>
        <taxon>Candidatus Protochlamydia</taxon>
    </lineage>
</organism>
<dbReference type="PANTHER" id="PTHR30065">
    <property type="entry name" value="FLAGELLAR BIOSYNTHETIC PROTEIN FLIR"/>
    <property type="match status" value="1"/>
</dbReference>
<comment type="similarity">
    <text evidence="2">Belongs to the FliR/MopE/SpaR family.</text>
</comment>
<gene>
    <name evidence="8" type="primary">yscT</name>
    <name evidence="8" type="ORF">DB44_AR00220</name>
</gene>
<feature type="transmembrane region" description="Helical" evidence="7">
    <location>
        <begin position="231"/>
        <end position="254"/>
    </location>
</feature>
<dbReference type="RefSeq" id="WP_011174750.1">
    <property type="nucleotide sequence ID" value="NZ_JSAN01000016.1"/>
</dbReference>
<evidence type="ECO:0000313" key="8">
    <source>
        <dbReference type="EMBL" id="KIC74039.1"/>
    </source>
</evidence>
<dbReference type="GO" id="GO:0005886">
    <property type="term" value="C:plasma membrane"/>
    <property type="evidence" value="ECO:0007669"/>
    <property type="project" value="UniProtKB-SubCell"/>
</dbReference>
<evidence type="ECO:0000256" key="5">
    <source>
        <dbReference type="ARBA" id="ARBA00022989"/>
    </source>
</evidence>
<dbReference type="OMA" id="AMAVMND"/>
<evidence type="ECO:0000256" key="4">
    <source>
        <dbReference type="ARBA" id="ARBA00022692"/>
    </source>
</evidence>
<keyword evidence="6 7" id="KW-0472">Membrane</keyword>
<evidence type="ECO:0000256" key="2">
    <source>
        <dbReference type="ARBA" id="ARBA00009772"/>
    </source>
</evidence>
<comment type="caution">
    <text evidence="8">The sequence shown here is derived from an EMBL/GenBank/DDBJ whole genome shotgun (WGS) entry which is preliminary data.</text>
</comment>
<reference evidence="8 9" key="1">
    <citation type="journal article" date="2014" name="Mol. Biol. Evol.">
        <title>Massive expansion of Ubiquitination-related gene families within the Chlamydiae.</title>
        <authorList>
            <person name="Domman D."/>
            <person name="Collingro A."/>
            <person name="Lagkouvardos I."/>
            <person name="Gehre L."/>
            <person name="Weinmaier T."/>
            <person name="Rattei T."/>
            <person name="Subtil A."/>
            <person name="Horn M."/>
        </authorList>
    </citation>
    <scope>NUCLEOTIDE SEQUENCE [LARGE SCALE GENOMIC DNA]</scope>
    <source>
        <strain evidence="8 9">EI2</strain>
    </source>
</reference>
<dbReference type="PRINTS" id="PR00953">
    <property type="entry name" value="TYPE3IMRPROT"/>
</dbReference>
<dbReference type="InterPro" id="IPR002010">
    <property type="entry name" value="T3SS_IM_R"/>
</dbReference>
<dbReference type="EMBL" id="JSAN01000016">
    <property type="protein sequence ID" value="KIC74039.1"/>
    <property type="molecule type" value="Genomic_DNA"/>
</dbReference>
<dbReference type="Pfam" id="PF01311">
    <property type="entry name" value="Bac_export_1"/>
    <property type="match status" value="1"/>
</dbReference>
<feature type="transmembrane region" description="Helical" evidence="7">
    <location>
        <begin position="54"/>
        <end position="78"/>
    </location>
</feature>
<feature type="transmembrane region" description="Helical" evidence="7">
    <location>
        <begin position="197"/>
        <end position="219"/>
    </location>
</feature>
<evidence type="ECO:0000256" key="1">
    <source>
        <dbReference type="ARBA" id="ARBA00004651"/>
    </source>
</evidence>
<evidence type="ECO:0000256" key="3">
    <source>
        <dbReference type="ARBA" id="ARBA00022475"/>
    </source>
</evidence>
<dbReference type="PANTHER" id="PTHR30065:SF1">
    <property type="entry name" value="SURFACE PRESENTATION OF ANTIGENS PROTEIN SPAR"/>
    <property type="match status" value="1"/>
</dbReference>
<sequence length="280" mass="31784">MTDDYVTLYINTAFSVYDPLAFFSLLFLFFGRMLPIIALAPFFGARVLPHPVKITLAISFFVIFLPQLIFVTTTPITFNLLLVLYFFKELFVGLLLGYLISIPFIIVQNCGILIDHQRGGSSLMINDPTLQNQSSPLGTLFNLVLIYLFFMIDGPFMILDIISQSYSILPPDKFLTAKFFTMNSNIVIDVMKIVGKVMILSTQLAAPALIMILMTDFFLGIANRLAPQVQITFLGMPLKSLLALAIVFFGWQLFLKQIVDESYVWVNYLYKLLDQFQPAY</sequence>
<evidence type="ECO:0000313" key="9">
    <source>
        <dbReference type="Proteomes" id="UP000031465"/>
    </source>
</evidence>
<feature type="transmembrane region" description="Helical" evidence="7">
    <location>
        <begin position="140"/>
        <end position="162"/>
    </location>
</feature>
<protein>
    <submittedName>
        <fullName evidence="8">Yop proteins translocation protein T</fullName>
    </submittedName>
</protein>
<evidence type="ECO:0000256" key="7">
    <source>
        <dbReference type="SAM" id="Phobius"/>
    </source>
</evidence>
<keyword evidence="4 7" id="KW-0812">Transmembrane</keyword>
<name>A0A0C1H9M2_9BACT</name>
<dbReference type="GO" id="GO:0006605">
    <property type="term" value="P:protein targeting"/>
    <property type="evidence" value="ECO:0007669"/>
    <property type="project" value="InterPro"/>
</dbReference>
<dbReference type="Proteomes" id="UP000031465">
    <property type="component" value="Unassembled WGS sequence"/>
</dbReference>